<comment type="caution">
    <text evidence="1">The sequence shown here is derived from an EMBL/GenBank/DDBJ whole genome shotgun (WGS) entry which is preliminary data.</text>
</comment>
<dbReference type="AlphaFoldDB" id="A0A7J6KYM3"/>
<evidence type="ECO:0000313" key="2">
    <source>
        <dbReference type="Proteomes" id="UP000570595"/>
    </source>
</evidence>
<gene>
    <name evidence="1" type="ORF">FOZ61_009753</name>
</gene>
<name>A0A7J6KYM3_PEROL</name>
<protein>
    <submittedName>
        <fullName evidence="1">Uncharacterized protein</fullName>
    </submittedName>
</protein>
<sequence length="242" mass="26997">MVASRRTKEQVSGDRKRVMEEKLSFLALIEQNIKHLEGQFDNSHTRESRLDKWHGIAAMVIANGWRSLCNVVVGESSPQTLWGRLSDNDIALAKSGNIPATNKLVAYLRDSKWGDLKKRYKVKKDKNAQTGSGGGSSCTLDEMDIVVERILGTGSKASVDGLEVLSDGVPDIIGQEERVATDRRSLAEAAVSLKASQENYVKQKTEYYRLLCEKLNAELGVRLSKDLTIAQAWLVNCFPHYW</sequence>
<accession>A0A7J6KYM3</accession>
<organism evidence="1 2">
    <name type="scientific">Perkinsus olseni</name>
    <name type="common">Perkinsus atlanticus</name>
    <dbReference type="NCBI Taxonomy" id="32597"/>
    <lineage>
        <taxon>Eukaryota</taxon>
        <taxon>Sar</taxon>
        <taxon>Alveolata</taxon>
        <taxon>Perkinsozoa</taxon>
        <taxon>Perkinsea</taxon>
        <taxon>Perkinsida</taxon>
        <taxon>Perkinsidae</taxon>
        <taxon>Perkinsus</taxon>
    </lineage>
</organism>
<dbReference type="OrthoDB" id="6766923at2759"/>
<proteinExistence type="predicted"/>
<evidence type="ECO:0000313" key="1">
    <source>
        <dbReference type="EMBL" id="KAF4652338.1"/>
    </source>
</evidence>
<dbReference type="EMBL" id="JABAHT010000735">
    <property type="protein sequence ID" value="KAF4652338.1"/>
    <property type="molecule type" value="Genomic_DNA"/>
</dbReference>
<reference evidence="1 2" key="1">
    <citation type="submission" date="2020-04" db="EMBL/GenBank/DDBJ databases">
        <title>Perkinsus olseni comparative genomics.</title>
        <authorList>
            <person name="Bogema D.R."/>
        </authorList>
    </citation>
    <scope>NUCLEOTIDE SEQUENCE [LARGE SCALE GENOMIC DNA]</scope>
    <source>
        <strain evidence="1">ATCC PRA-179</strain>
    </source>
</reference>
<dbReference type="Proteomes" id="UP000570595">
    <property type="component" value="Unassembled WGS sequence"/>
</dbReference>